<keyword evidence="2" id="KW-1185">Reference proteome</keyword>
<dbReference type="OrthoDB" id="9815492at2"/>
<dbReference type="InterPro" id="IPR019933">
    <property type="entry name" value="DivIVA_domain"/>
</dbReference>
<dbReference type="NCBIfam" id="TIGR03544">
    <property type="entry name" value="DivI1A_domain"/>
    <property type="match status" value="1"/>
</dbReference>
<sequence>MPTSACRAAPPAKPRLTAMSQNHRSGTAARAEYNVTMSANNIDSITFSTTGLRQGYDSEAVDDLLDRISDALDGNGTMRGEDVRREHAELPTVRHGGYDIAQVDETLERIANDLDSGRMLGLDLQRVLLLLQVADSEHVSDYARNTARARLRMISDEQWGTLLR</sequence>
<dbReference type="Gene3D" id="6.10.250.660">
    <property type="match status" value="1"/>
</dbReference>
<name>A0A7K3TGN3_9BIFI</name>
<gene>
    <name evidence="1" type="ORF">GFD22_02340</name>
</gene>
<comment type="caution">
    <text evidence="1">The sequence shown here is derived from an EMBL/GenBank/DDBJ whole genome shotgun (WGS) entry which is preliminary data.</text>
</comment>
<protein>
    <submittedName>
        <fullName evidence="1">DivIVA domain-containing protein</fullName>
    </submittedName>
</protein>
<accession>A0A7K3TGN3</accession>
<dbReference type="Proteomes" id="UP000469763">
    <property type="component" value="Unassembled WGS sequence"/>
</dbReference>
<organism evidence="1 2">
    <name type="scientific">Bifidobacterium avesanii</name>
    <dbReference type="NCBI Taxonomy" id="1798157"/>
    <lineage>
        <taxon>Bacteria</taxon>
        <taxon>Bacillati</taxon>
        <taxon>Actinomycetota</taxon>
        <taxon>Actinomycetes</taxon>
        <taxon>Bifidobacteriales</taxon>
        <taxon>Bifidobacteriaceae</taxon>
        <taxon>Bifidobacterium</taxon>
    </lineage>
</organism>
<reference evidence="1 2" key="1">
    <citation type="submission" date="2019-10" db="EMBL/GenBank/DDBJ databases">
        <title>Bifidobacterium from non-human primates.</title>
        <authorList>
            <person name="Modesto M."/>
        </authorList>
    </citation>
    <scope>NUCLEOTIDE SEQUENCE [LARGE SCALE GENOMIC DNA]</scope>
    <source>
        <strain evidence="1 2">TREC</strain>
    </source>
</reference>
<evidence type="ECO:0000313" key="2">
    <source>
        <dbReference type="Proteomes" id="UP000469763"/>
    </source>
</evidence>
<proteinExistence type="predicted"/>
<dbReference type="EMBL" id="WHZY01000002">
    <property type="protein sequence ID" value="NEG77834.1"/>
    <property type="molecule type" value="Genomic_DNA"/>
</dbReference>
<evidence type="ECO:0000313" key="1">
    <source>
        <dbReference type="EMBL" id="NEG77834.1"/>
    </source>
</evidence>
<dbReference type="AlphaFoldDB" id="A0A7K3TGN3"/>